<dbReference type="InterPro" id="IPR012902">
    <property type="entry name" value="N_methyl_site"/>
</dbReference>
<evidence type="ECO:0000313" key="2">
    <source>
        <dbReference type="EMBL" id="SDN21934.1"/>
    </source>
</evidence>
<dbReference type="STRING" id="206665.SAMN04488516_10172"/>
<dbReference type="OrthoDB" id="5430888at2"/>
<accession>A0A1G9ZKW4</accession>
<evidence type="ECO:0000256" key="1">
    <source>
        <dbReference type="SAM" id="Phobius"/>
    </source>
</evidence>
<keyword evidence="1" id="KW-1133">Transmembrane helix</keyword>
<dbReference type="InterPro" id="IPR032092">
    <property type="entry name" value="PilW"/>
</dbReference>
<dbReference type="Pfam" id="PF07963">
    <property type="entry name" value="N_methyl"/>
    <property type="match status" value="1"/>
</dbReference>
<dbReference type="RefSeq" id="WP_092062831.1">
    <property type="nucleotide sequence ID" value="NZ_FNIN01000001.1"/>
</dbReference>
<feature type="transmembrane region" description="Helical" evidence="1">
    <location>
        <begin position="7"/>
        <end position="28"/>
    </location>
</feature>
<keyword evidence="1" id="KW-0812">Transmembrane</keyword>
<organism evidence="2 3">
    <name type="scientific">Desulfonauticus submarinus</name>
    <dbReference type="NCBI Taxonomy" id="206665"/>
    <lineage>
        <taxon>Bacteria</taxon>
        <taxon>Pseudomonadati</taxon>
        <taxon>Thermodesulfobacteriota</taxon>
        <taxon>Desulfovibrionia</taxon>
        <taxon>Desulfovibrionales</taxon>
        <taxon>Desulfonauticaceae</taxon>
        <taxon>Desulfonauticus</taxon>
    </lineage>
</organism>
<dbReference type="GO" id="GO:0043683">
    <property type="term" value="P:type IV pilus assembly"/>
    <property type="evidence" value="ECO:0007669"/>
    <property type="project" value="InterPro"/>
</dbReference>
<name>A0A1G9ZKW4_9BACT</name>
<dbReference type="Proteomes" id="UP000199602">
    <property type="component" value="Unassembled WGS sequence"/>
</dbReference>
<gene>
    <name evidence="2" type="ORF">SAMN04488516_10172</name>
</gene>
<dbReference type="NCBIfam" id="TIGR02532">
    <property type="entry name" value="IV_pilin_GFxxxE"/>
    <property type="match status" value="1"/>
</dbReference>
<dbReference type="EMBL" id="FNIN01000001">
    <property type="protein sequence ID" value="SDN21934.1"/>
    <property type="molecule type" value="Genomic_DNA"/>
</dbReference>
<sequence>MNNREKGVGLIEVLVSMAVILLILGITYKSYNTLLGGFKEETKSVETQIEKLTSLELIRLDIEHAGYGIASDTNDKIIAFDNSTKTLTIRSTINNTDKSTRGYVLADCISNKWEDRREDQTNNNLVYISLGNKTFVSNGVYNTCPGTDVYLGFPYETNATGCSSQKCSKIEYALSNNQDLDKCNPYTRNLQRLVGGGTTPIVNCVADFQIRFELDTNDDGVIDNITTTAPTTNSDIRKQLKAVRVYLLVQEGQEDKKYNFTGNSTIDGINLQLPTDYQHYRWKVIKMIVKPLNL</sequence>
<evidence type="ECO:0000313" key="3">
    <source>
        <dbReference type="Proteomes" id="UP000199602"/>
    </source>
</evidence>
<keyword evidence="3" id="KW-1185">Reference proteome</keyword>
<keyword evidence="1" id="KW-0472">Membrane</keyword>
<protein>
    <submittedName>
        <fullName evidence="2">Type IV pilus assembly protein PilW</fullName>
    </submittedName>
</protein>
<reference evidence="2 3" key="1">
    <citation type="submission" date="2016-10" db="EMBL/GenBank/DDBJ databases">
        <authorList>
            <person name="de Groot N.N."/>
        </authorList>
    </citation>
    <scope>NUCLEOTIDE SEQUENCE [LARGE SCALE GENOMIC DNA]</scope>
    <source>
        <strain evidence="2 3">DSM 15269</strain>
    </source>
</reference>
<dbReference type="AlphaFoldDB" id="A0A1G9ZKW4"/>
<dbReference type="Pfam" id="PF16074">
    <property type="entry name" value="PilW"/>
    <property type="match status" value="1"/>
</dbReference>
<proteinExistence type="predicted"/>